<feature type="compositionally biased region" description="Acidic residues" evidence="5">
    <location>
        <begin position="729"/>
        <end position="738"/>
    </location>
</feature>
<dbReference type="InterPro" id="IPR054708">
    <property type="entry name" value="MTPAP-like_central"/>
</dbReference>
<dbReference type="VEuPathDB" id="FungiDB:MELLADRAFT_115680"/>
<dbReference type="CDD" id="cd05402">
    <property type="entry name" value="NT_PAP_TUTase"/>
    <property type="match status" value="1"/>
</dbReference>
<proteinExistence type="inferred from homology"/>
<feature type="compositionally biased region" description="Low complexity" evidence="5">
    <location>
        <begin position="20"/>
        <end position="29"/>
    </location>
</feature>
<dbReference type="GO" id="GO:1990817">
    <property type="term" value="F:poly(A) RNA polymerase activity"/>
    <property type="evidence" value="ECO:0007669"/>
    <property type="project" value="UniProtKB-EC"/>
</dbReference>
<dbReference type="EMBL" id="GL883096">
    <property type="protein sequence ID" value="EGG09918.1"/>
    <property type="molecule type" value="Genomic_DNA"/>
</dbReference>
<organism evidence="9">
    <name type="scientific">Melampsora larici-populina (strain 98AG31 / pathotype 3-4-7)</name>
    <name type="common">Poplar leaf rust fungus</name>
    <dbReference type="NCBI Taxonomy" id="747676"/>
    <lineage>
        <taxon>Eukaryota</taxon>
        <taxon>Fungi</taxon>
        <taxon>Dikarya</taxon>
        <taxon>Basidiomycota</taxon>
        <taxon>Pucciniomycotina</taxon>
        <taxon>Pucciniomycetes</taxon>
        <taxon>Pucciniales</taxon>
        <taxon>Melampsoraceae</taxon>
        <taxon>Melampsora</taxon>
    </lineage>
</organism>
<dbReference type="GeneID" id="18925660"/>
<dbReference type="FunFam" id="3.30.460.10:FF:000051">
    <property type="entry name" value="DNA2/NAM7 helicase family protein"/>
    <property type="match status" value="1"/>
</dbReference>
<dbReference type="GO" id="GO:0005730">
    <property type="term" value="C:nucleolus"/>
    <property type="evidence" value="ECO:0007669"/>
    <property type="project" value="TreeGrafter"/>
</dbReference>
<feature type="domain" description="Poly(A) RNA polymerase mitochondrial-like central palm" evidence="7">
    <location>
        <begin position="234"/>
        <end position="358"/>
    </location>
</feature>
<dbReference type="PANTHER" id="PTHR23092:SF15">
    <property type="entry name" value="INACTIVE NON-CANONICAL POLY(A) RNA POLYMERASE PROTEIN TRF4-2-RELATED"/>
    <property type="match status" value="1"/>
</dbReference>
<feature type="compositionally biased region" description="Basic residues" evidence="5">
    <location>
        <begin position="662"/>
        <end position="675"/>
    </location>
</feature>
<feature type="compositionally biased region" description="Polar residues" evidence="5">
    <location>
        <begin position="648"/>
        <end position="658"/>
    </location>
</feature>
<dbReference type="GO" id="GO:0003729">
    <property type="term" value="F:mRNA binding"/>
    <property type="evidence" value="ECO:0007669"/>
    <property type="project" value="TreeGrafter"/>
</dbReference>
<dbReference type="GO" id="GO:0031499">
    <property type="term" value="C:TRAMP complex"/>
    <property type="evidence" value="ECO:0007669"/>
    <property type="project" value="TreeGrafter"/>
</dbReference>
<dbReference type="Pfam" id="PF22600">
    <property type="entry name" value="MTPAP-like_central"/>
    <property type="match status" value="1"/>
</dbReference>
<keyword evidence="3" id="KW-0479">Metal-binding</keyword>
<dbReference type="EC" id="2.7.7.19" evidence="2"/>
<dbReference type="Proteomes" id="UP000001072">
    <property type="component" value="Unassembled WGS sequence"/>
</dbReference>
<feature type="compositionally biased region" description="Polar residues" evidence="5">
    <location>
        <begin position="755"/>
        <end position="764"/>
    </location>
</feature>
<accession>F4RCW6</accession>
<protein>
    <recommendedName>
        <fullName evidence="2">polynucleotide adenylyltransferase</fullName>
        <ecNumber evidence="2">2.7.7.19</ecNumber>
    </recommendedName>
</protein>
<evidence type="ECO:0000256" key="1">
    <source>
        <dbReference type="ARBA" id="ARBA00008593"/>
    </source>
</evidence>
<dbReference type="RefSeq" id="XP_007406972.1">
    <property type="nucleotide sequence ID" value="XM_007406910.1"/>
</dbReference>
<keyword evidence="4" id="KW-0460">Magnesium</keyword>
<dbReference type="FunFam" id="1.10.1410.10:FF:000003">
    <property type="entry name" value="non-canonical poly(A) RNA polymerase PAPD7"/>
    <property type="match status" value="1"/>
</dbReference>
<dbReference type="InParanoid" id="F4RCW6"/>
<dbReference type="GO" id="GO:0046872">
    <property type="term" value="F:metal ion binding"/>
    <property type="evidence" value="ECO:0007669"/>
    <property type="project" value="UniProtKB-KW"/>
</dbReference>
<dbReference type="KEGG" id="mlr:MELLADRAFT_115680"/>
<dbReference type="HOGENOM" id="CLU_302288_0_0_1"/>
<feature type="region of interest" description="Disordered" evidence="5">
    <location>
        <begin position="163"/>
        <end position="192"/>
    </location>
</feature>
<dbReference type="GO" id="GO:0043634">
    <property type="term" value="P:polyadenylation-dependent ncRNA catabolic process"/>
    <property type="evidence" value="ECO:0007669"/>
    <property type="project" value="TreeGrafter"/>
</dbReference>
<comment type="similarity">
    <text evidence="1">Belongs to the DNA polymerase type-B-like family.</text>
</comment>
<feature type="compositionally biased region" description="Polar residues" evidence="5">
    <location>
        <begin position="891"/>
        <end position="900"/>
    </location>
</feature>
<dbReference type="eggNOG" id="KOG1906">
    <property type="taxonomic scope" value="Eukaryota"/>
</dbReference>
<dbReference type="OrthoDB" id="273917at2759"/>
<feature type="compositionally biased region" description="Basic residues" evidence="5">
    <location>
        <begin position="10"/>
        <end position="19"/>
    </location>
</feature>
<sequence length="987" mass="110773">MSPIKSTSPRVRRNPRRATRPTQQQPQQSLAERPDTCITSKSNLPLNNSGTASEQTKVLPSKVSNPKGSNWKSIKATLNVVKKKRKNKNPPQEPISTQPAANPPAKKRKPRTKPKKASEKGQVPGKGEVQTVASSLPDKAQNKMNGSQQFTGNVDFISFDQSDHEHDVDDANQANDSQIPNKGNKFQGKKRSYGASRLGVTDAEANEVRKKKGMAITPWFDTLQWKNRNVQQMLTAEIGSFVAYIRPTREEDELRLMIIEMIRKAVTMQWPDADVVPFGSFGTKLYLPGGDIDLVILSTRMMKDAKSKILYRLAPLLREQNIGQDVVVIAKAKVPIIKFKTIFGNFQVDISINQSNGLVALEKVNELLDDVKYLSKDLRAEQRHHQHSRNQSKRRNEETNLEMDEEEEAISKVVEELGAAKCMILVIKSVLKQRGMNEVYSGGLGSYSIICLVISFLQLHPKIQRGDIDPNKNLGVLLLEFFELYGKHYNFDETGISVRQGGSYFSKIKRGWQRERQPFLLSIEDPADSTNDISGGSHNILGVRSVFSGAFDLLCATLYHRHSLQMSRADAVSSRRLQTSRPLLAVPKPNQANEEEADDIQDPMEQSLLGEIMGVTKELVQNRKKNYKLYYSGTIQRLLGRSPPPSPNELSPTNNPGISKTEKRKMRKERKKGKQKEKADVTEELNQPKAVREDSEMEEGQLSDTQSQHHTTHYAKDRSAKKKQSVDVDYIELEDSNEREDGKQSKRRKIEESDSQWVVDTQPTVIYIDDSDRSASRRPPGTTDLELNLSPSLVTNLVLPKSHKNNKADHDEDQDSRYNITKPSKTRRTKYDDDDESEGSQIRETNLIASCSYPMTEKQAQKSTEPYYADDASDDSLTEDEMLVGYLRGATHSNRSSHPNGQYPEDVGCSQLSPPAIPATPSGTPPSEKDHTSATRPVNNIQIADHRSIELDFTPGTPTGTPPSASRLSYEARQKVWLSKAVPQPED</sequence>
<evidence type="ECO:0000259" key="7">
    <source>
        <dbReference type="Pfam" id="PF22600"/>
    </source>
</evidence>
<dbReference type="Pfam" id="PF03828">
    <property type="entry name" value="PAP_assoc"/>
    <property type="match status" value="1"/>
</dbReference>
<evidence type="ECO:0000256" key="5">
    <source>
        <dbReference type="SAM" id="MobiDB-lite"/>
    </source>
</evidence>
<dbReference type="STRING" id="747676.F4RCW6"/>
<reference evidence="9" key="1">
    <citation type="journal article" date="2011" name="Proc. Natl. Acad. Sci. U.S.A.">
        <title>Obligate biotrophy features unraveled by the genomic analysis of rust fungi.</title>
        <authorList>
            <person name="Duplessis S."/>
            <person name="Cuomo C.A."/>
            <person name="Lin Y.-C."/>
            <person name="Aerts A."/>
            <person name="Tisserant E."/>
            <person name="Veneault-Fourrey C."/>
            <person name="Joly D.L."/>
            <person name="Hacquard S."/>
            <person name="Amselem J."/>
            <person name="Cantarel B.L."/>
            <person name="Chiu R."/>
            <person name="Coutinho P.M."/>
            <person name="Feau N."/>
            <person name="Field M."/>
            <person name="Frey P."/>
            <person name="Gelhaye E."/>
            <person name="Goldberg J."/>
            <person name="Grabherr M.G."/>
            <person name="Kodira C.D."/>
            <person name="Kohler A."/>
            <person name="Kuees U."/>
            <person name="Lindquist E.A."/>
            <person name="Lucas S.M."/>
            <person name="Mago R."/>
            <person name="Mauceli E."/>
            <person name="Morin E."/>
            <person name="Murat C."/>
            <person name="Pangilinan J.L."/>
            <person name="Park R."/>
            <person name="Pearson M."/>
            <person name="Quesneville H."/>
            <person name="Rouhier N."/>
            <person name="Sakthikumar S."/>
            <person name="Salamov A.A."/>
            <person name="Schmutz J."/>
            <person name="Selles B."/>
            <person name="Shapiro H."/>
            <person name="Tanguay P."/>
            <person name="Tuskan G.A."/>
            <person name="Henrissat B."/>
            <person name="Van de Peer Y."/>
            <person name="Rouze P."/>
            <person name="Ellis J.G."/>
            <person name="Dodds P.N."/>
            <person name="Schein J.E."/>
            <person name="Zhong S."/>
            <person name="Hamelin R.C."/>
            <person name="Grigoriev I.V."/>
            <person name="Szabo L.J."/>
            <person name="Martin F."/>
        </authorList>
    </citation>
    <scope>NUCLEOTIDE SEQUENCE [LARGE SCALE GENOMIC DNA]</scope>
    <source>
        <strain evidence="9">98AG31 / pathotype 3-4-7</strain>
    </source>
</reference>
<dbReference type="Gene3D" id="3.30.460.10">
    <property type="entry name" value="Beta Polymerase, domain 2"/>
    <property type="match status" value="1"/>
</dbReference>
<dbReference type="FunCoup" id="F4RCW6">
    <property type="interactions" value="214"/>
</dbReference>
<dbReference type="GO" id="GO:0031123">
    <property type="term" value="P:RNA 3'-end processing"/>
    <property type="evidence" value="ECO:0007669"/>
    <property type="project" value="TreeGrafter"/>
</dbReference>
<evidence type="ECO:0000256" key="4">
    <source>
        <dbReference type="ARBA" id="ARBA00022842"/>
    </source>
</evidence>
<dbReference type="GO" id="GO:0010605">
    <property type="term" value="P:negative regulation of macromolecule metabolic process"/>
    <property type="evidence" value="ECO:0007669"/>
    <property type="project" value="UniProtKB-ARBA"/>
</dbReference>
<evidence type="ECO:0000313" key="8">
    <source>
        <dbReference type="EMBL" id="EGG09918.1"/>
    </source>
</evidence>
<feature type="compositionally biased region" description="Polar residues" evidence="5">
    <location>
        <begin position="172"/>
        <end position="181"/>
    </location>
</feature>
<feature type="region of interest" description="Disordered" evidence="5">
    <location>
        <begin position="1"/>
        <end position="129"/>
    </location>
</feature>
<dbReference type="SUPFAM" id="SSF81301">
    <property type="entry name" value="Nucleotidyltransferase"/>
    <property type="match status" value="1"/>
</dbReference>
<feature type="region of interest" description="Disordered" evidence="5">
    <location>
        <begin position="380"/>
        <end position="404"/>
    </location>
</feature>
<feature type="compositionally biased region" description="Basic residues" evidence="5">
    <location>
        <begin position="384"/>
        <end position="393"/>
    </location>
</feature>
<feature type="compositionally biased region" description="Basic and acidic residues" evidence="5">
    <location>
        <begin position="739"/>
        <end position="752"/>
    </location>
</feature>
<evidence type="ECO:0000313" key="9">
    <source>
        <dbReference type="Proteomes" id="UP000001072"/>
    </source>
</evidence>
<dbReference type="AlphaFoldDB" id="F4RCW6"/>
<dbReference type="PANTHER" id="PTHR23092">
    <property type="entry name" value="POLY(A) RNA POLYMERASE"/>
    <property type="match status" value="1"/>
</dbReference>
<feature type="region of interest" description="Disordered" evidence="5">
    <location>
        <begin position="638"/>
        <end position="846"/>
    </location>
</feature>
<keyword evidence="9" id="KW-1185">Reference proteome</keyword>
<evidence type="ECO:0000256" key="3">
    <source>
        <dbReference type="ARBA" id="ARBA00022723"/>
    </source>
</evidence>
<feature type="compositionally biased region" description="Low complexity" evidence="5">
    <location>
        <begin position="954"/>
        <end position="963"/>
    </location>
</feature>
<dbReference type="InterPro" id="IPR045862">
    <property type="entry name" value="Trf4-like"/>
</dbReference>
<name>F4RCW6_MELLP</name>
<feature type="compositionally biased region" description="Basic residues" evidence="5">
    <location>
        <begin position="105"/>
        <end position="115"/>
    </location>
</feature>
<evidence type="ECO:0000259" key="6">
    <source>
        <dbReference type="Pfam" id="PF03828"/>
    </source>
</evidence>
<gene>
    <name evidence="8" type="ORF">MELLADRAFT_115680</name>
</gene>
<feature type="region of interest" description="Disordered" evidence="5">
    <location>
        <begin position="888"/>
        <end position="971"/>
    </location>
</feature>
<dbReference type="SUPFAM" id="SSF81631">
    <property type="entry name" value="PAP/OAS1 substrate-binding domain"/>
    <property type="match status" value="1"/>
</dbReference>
<feature type="domain" description="PAP-associated" evidence="6">
    <location>
        <begin position="473"/>
        <end position="531"/>
    </location>
</feature>
<dbReference type="Gene3D" id="1.10.1410.10">
    <property type="match status" value="1"/>
</dbReference>
<evidence type="ECO:0000256" key="2">
    <source>
        <dbReference type="ARBA" id="ARBA00012388"/>
    </source>
</evidence>
<dbReference type="InterPro" id="IPR043519">
    <property type="entry name" value="NT_sf"/>
</dbReference>
<feature type="compositionally biased region" description="Polar residues" evidence="5">
    <location>
        <begin position="37"/>
        <end position="72"/>
    </location>
</feature>
<dbReference type="InterPro" id="IPR002058">
    <property type="entry name" value="PAP_assoc"/>
</dbReference>